<evidence type="ECO:0000313" key="4">
    <source>
        <dbReference type="Proteomes" id="UP000446768"/>
    </source>
</evidence>
<gene>
    <name evidence="3" type="ORF">GJ700_33970</name>
</gene>
<sequence length="598" mass="62740">MDDAHACRLAAAIGAAALLATAPVMAAPDAPSWLQVCAADTRGNGAPAPPVLRVRAGPLPDGCRGIALPVAPGQIAAVRPATPSDRVTDARTILIYRPERADQAGTPALGAVETVLPPAAATHAPAARTAAPLHVNLLDRLQLRPYGVEERVHAQVADGRLTVQCRGGGKPAGVLLSAPWAMPRAALVLAAQYQADGVFSVALADDAASADERALDLGRLGSGATHAVLPLPASGWDRAGWRHIALTCPGHAATLAIGSLQLQPQPSTGPVRARATWVWRAKDWIGAPAAVLAQARRHGMRSLFITVPTQGAAISHPARLAAFARQASRAGIALWAVEGDPHMALPAHHAATADRVRAVAAYNRGVEPAARLQGVQFDIEHYLIDGYGMASERHDLGYAQLLAGLKAAAGGLPLDFVVPFWWHAKDTLLAALAQAASIVTVMDYRTDEEQIRDFATPFLDWGVTHGVGVRIALESGAIAPERQHRYVRANGAPAELWAITLSPEQTGLTAPFDALVLLKQPQAGLPGTGFRYSGNRLLDGSATTFQRQPARLQVLLPQLERDFSAWSSFAGMAVHEPGDALPATEPAATPDRPPSGAR</sequence>
<protein>
    <submittedName>
        <fullName evidence="3">Uncharacterized protein</fullName>
    </submittedName>
</protein>
<organism evidence="3 4">
    <name type="scientific">Pseudoduganella rivuli</name>
    <dbReference type="NCBI Taxonomy" id="2666085"/>
    <lineage>
        <taxon>Bacteria</taxon>
        <taxon>Pseudomonadati</taxon>
        <taxon>Pseudomonadota</taxon>
        <taxon>Betaproteobacteria</taxon>
        <taxon>Burkholderiales</taxon>
        <taxon>Oxalobacteraceae</taxon>
        <taxon>Telluria group</taxon>
        <taxon>Pseudoduganella</taxon>
    </lineage>
</organism>
<reference evidence="3 4" key="1">
    <citation type="submission" date="2019-11" db="EMBL/GenBank/DDBJ databases">
        <title>Novel species isolated from a subtropical stream in China.</title>
        <authorList>
            <person name="Lu H."/>
        </authorList>
    </citation>
    <scope>NUCLEOTIDE SEQUENCE [LARGE SCALE GENOMIC DNA]</scope>
    <source>
        <strain evidence="3 4">FT92W</strain>
    </source>
</reference>
<accession>A0A7X2IVI5</accession>
<dbReference type="Proteomes" id="UP000446768">
    <property type="component" value="Unassembled WGS sequence"/>
</dbReference>
<evidence type="ECO:0000313" key="3">
    <source>
        <dbReference type="EMBL" id="MRV76729.1"/>
    </source>
</evidence>
<keyword evidence="2" id="KW-0732">Signal</keyword>
<dbReference type="RefSeq" id="WP_154382520.1">
    <property type="nucleotide sequence ID" value="NZ_WKJJ01000040.1"/>
</dbReference>
<feature type="region of interest" description="Disordered" evidence="1">
    <location>
        <begin position="576"/>
        <end position="598"/>
    </location>
</feature>
<comment type="caution">
    <text evidence="3">The sequence shown here is derived from an EMBL/GenBank/DDBJ whole genome shotgun (WGS) entry which is preliminary data.</text>
</comment>
<dbReference type="EMBL" id="WKJJ01000040">
    <property type="protein sequence ID" value="MRV76729.1"/>
    <property type="molecule type" value="Genomic_DNA"/>
</dbReference>
<dbReference type="AlphaFoldDB" id="A0A7X2IVI5"/>
<proteinExistence type="predicted"/>
<keyword evidence="4" id="KW-1185">Reference proteome</keyword>
<feature type="chain" id="PRO_5030978723" evidence="2">
    <location>
        <begin position="27"/>
        <end position="598"/>
    </location>
</feature>
<evidence type="ECO:0000256" key="1">
    <source>
        <dbReference type="SAM" id="MobiDB-lite"/>
    </source>
</evidence>
<evidence type="ECO:0000256" key="2">
    <source>
        <dbReference type="SAM" id="SignalP"/>
    </source>
</evidence>
<name>A0A7X2IVI5_9BURK</name>
<feature type="signal peptide" evidence="2">
    <location>
        <begin position="1"/>
        <end position="26"/>
    </location>
</feature>